<evidence type="ECO:0000313" key="4">
    <source>
        <dbReference type="EMBL" id="KAL2473753.1"/>
    </source>
</evidence>
<dbReference type="Gene3D" id="3.30.530.20">
    <property type="match status" value="1"/>
</dbReference>
<comment type="similarity">
    <text evidence="1">Belongs to the BetVI family.</text>
</comment>
<name>A0ABD1QC56_9LAMI</name>
<dbReference type="EMBL" id="JBFOLJ010000015">
    <property type="protein sequence ID" value="KAL2473793.1"/>
    <property type="molecule type" value="Genomic_DNA"/>
</dbReference>
<evidence type="ECO:0000313" key="6">
    <source>
        <dbReference type="Proteomes" id="UP001604277"/>
    </source>
</evidence>
<dbReference type="InterPro" id="IPR023393">
    <property type="entry name" value="START-like_dom_sf"/>
</dbReference>
<organism evidence="5 6">
    <name type="scientific">Forsythia ovata</name>
    <dbReference type="NCBI Taxonomy" id="205694"/>
    <lineage>
        <taxon>Eukaryota</taxon>
        <taxon>Viridiplantae</taxon>
        <taxon>Streptophyta</taxon>
        <taxon>Embryophyta</taxon>
        <taxon>Tracheophyta</taxon>
        <taxon>Spermatophyta</taxon>
        <taxon>Magnoliopsida</taxon>
        <taxon>eudicotyledons</taxon>
        <taxon>Gunneridae</taxon>
        <taxon>Pentapetalae</taxon>
        <taxon>asterids</taxon>
        <taxon>lamiids</taxon>
        <taxon>Lamiales</taxon>
        <taxon>Oleaceae</taxon>
        <taxon>Forsythieae</taxon>
        <taxon>Forsythia</taxon>
    </lineage>
</organism>
<evidence type="ECO:0000256" key="1">
    <source>
        <dbReference type="ARBA" id="ARBA00009744"/>
    </source>
</evidence>
<protein>
    <submittedName>
        <fullName evidence="5">S-norcoclaurine synthase 2</fullName>
    </submittedName>
</protein>
<evidence type="ECO:0000256" key="2">
    <source>
        <dbReference type="ARBA" id="ARBA00022589"/>
    </source>
</evidence>
<accession>A0ABD1QC56</accession>
<dbReference type="GO" id="GO:0009820">
    <property type="term" value="P:alkaloid metabolic process"/>
    <property type="evidence" value="ECO:0007669"/>
    <property type="project" value="UniProtKB-KW"/>
</dbReference>
<gene>
    <name evidence="4" type="ORF">Fot_49489</name>
    <name evidence="5" type="ORF">Fot_49529</name>
</gene>
<dbReference type="Proteomes" id="UP001604277">
    <property type="component" value="Unassembled WGS sequence"/>
</dbReference>
<dbReference type="InterPro" id="IPR000916">
    <property type="entry name" value="Bet_v_I/MLP"/>
</dbReference>
<evidence type="ECO:0000259" key="3">
    <source>
        <dbReference type="Pfam" id="PF00407"/>
    </source>
</evidence>
<proteinExistence type="inferred from homology"/>
<dbReference type="Pfam" id="PF00407">
    <property type="entry name" value="Bet_v_1"/>
    <property type="match status" value="1"/>
</dbReference>
<dbReference type="CDD" id="cd07816">
    <property type="entry name" value="Bet_v1-like"/>
    <property type="match status" value="1"/>
</dbReference>
<sequence length="154" mass="17087">MFGTASDQREVKVPASEAWKIYGTLQLAEIAQEALPQWFQKIEVVEGDGGAGTILDISFSSGAGLSSRKEKFTVVDDEKRVKEIEVVEGGYLDMGFTFYRGRLQVIENEENSCITKATIEYEVEEEFAANASFATIKPLVDIMDAAANYLEKKE</sequence>
<keyword evidence="6" id="KW-1185">Reference proteome</keyword>
<reference evidence="6" key="2">
    <citation type="submission" date="2024-07" db="EMBL/GenBank/DDBJ databases">
        <title>Two chromosome-level genome assemblies of Korean endemic species Abeliophyllum distichum and Forsythia ovata (Oleaceae).</title>
        <authorList>
            <person name="Jang H."/>
        </authorList>
    </citation>
    <scope>NUCLEOTIDE SEQUENCE [LARGE SCALE GENOMIC DNA]</scope>
</reference>
<dbReference type="AlphaFoldDB" id="A0ABD1QC56"/>
<comment type="caution">
    <text evidence="5">The sequence shown here is derived from an EMBL/GenBank/DDBJ whole genome shotgun (WGS) entry which is preliminary data.</text>
</comment>
<reference evidence="5" key="1">
    <citation type="submission" date="2024-07" db="EMBL/GenBank/DDBJ databases">
        <title>Two chromosome-level genome assemblies of Korean endemic species Abeliophyllum distichum and Forsythia ovata (Oleaceae).</title>
        <authorList>
            <person name="Mun J.H."/>
        </authorList>
    </citation>
    <scope>NUCLEOTIDE SEQUENCE</scope>
    <source>
        <strain evidence="5">KNKB202402200001</strain>
        <tissue evidence="5">Leaf</tissue>
    </source>
</reference>
<keyword evidence="2" id="KW-0017">Alkaloid metabolism</keyword>
<dbReference type="InterPro" id="IPR050279">
    <property type="entry name" value="Plant_def-hormone_signal"/>
</dbReference>
<dbReference type="FunFam" id="3.30.530.20:FF:000007">
    <property type="entry name" value="Major pollen allergen Bet v 1-A"/>
    <property type="match status" value="1"/>
</dbReference>
<dbReference type="PANTHER" id="PTHR31213:SF19">
    <property type="entry name" value="BET V I_MAJOR LATEX PROTEIN DOMAIN-CONTAINING PROTEIN"/>
    <property type="match status" value="1"/>
</dbReference>
<dbReference type="PANTHER" id="PTHR31213">
    <property type="entry name" value="OS08G0374000 PROTEIN-RELATED"/>
    <property type="match status" value="1"/>
</dbReference>
<feature type="domain" description="Bet v I/Major latex protein" evidence="3">
    <location>
        <begin position="10"/>
        <end position="144"/>
    </location>
</feature>
<dbReference type="EMBL" id="JBFOLJ010000015">
    <property type="protein sequence ID" value="KAL2473753.1"/>
    <property type="molecule type" value="Genomic_DNA"/>
</dbReference>
<dbReference type="SUPFAM" id="SSF55961">
    <property type="entry name" value="Bet v1-like"/>
    <property type="match status" value="1"/>
</dbReference>
<evidence type="ECO:0000313" key="5">
    <source>
        <dbReference type="EMBL" id="KAL2473793.1"/>
    </source>
</evidence>